<sequence length="641" mass="74994">MKEFIESIYFLYSSEKLLLEYGQNANQSDAKELHNLVLVRLNKLLLRDVIYLQYCVSLRICILPNNCITNIISLLKFCTRLVKLDLHGNQIQFLPGKEFWSEMGDLKLLYLHDNGIGKLANVESLSGCPSLTGLTLFDTPLSLNKNYRHIIVNSIWPLKALDNYVISDEEIIEHLYLDNNFKAFNPHLFLNFLPILRKEASFQDEISVVRDIISKINHILAHNSPVLIVQRIIRGYLTRKQLSKTPIGEITKRMLSINNKRQQNYSPSKDFLDKIFINNTIKTEPDEEDLRSSFMKKIEDDKNYMKDISTISFLNQVQRTCCILLKPKGEKKKKQPKDYSHLVSKGLTHFKEADFKEENIEFRLPVFKAIVHEGDPVRNMLLLNKDIGNDIRLAVHQSHSIIQNAPRPKVIYQPPVSLERRIFAKAQDAARFMPFYAIENAYKARARQEIQAEKEERVKQMYRKKIIAKQNIEMYAWNKSKEIQKKHEMDSMKYQEDLYQYQFNKSQEIKKRKQKRISFLNDKIERTAENLLVQKFNRQRISLTNAVLKYDRLMNQAHDLGKRHRTTELEEEKILCPVQLRQLELLPENAAEKVAVTSFVFPKAHDKLLQARAETAAVKLHKPTVEPLYMVPVIQIVSRET</sequence>
<dbReference type="PROSITE" id="PS51450">
    <property type="entry name" value="LRR"/>
    <property type="match status" value="2"/>
</dbReference>
<dbReference type="PROSITE" id="PS50096">
    <property type="entry name" value="IQ"/>
    <property type="match status" value="1"/>
</dbReference>
<dbReference type="GeneID" id="117346429"/>
<keyword evidence="1" id="KW-1185">Reference proteome</keyword>
<name>A0A6P8NSN3_GEOSA</name>
<dbReference type="Proteomes" id="UP000515159">
    <property type="component" value="Chromosome 12"/>
</dbReference>
<dbReference type="KEGG" id="gsh:117346429"/>
<dbReference type="CTD" id="127255"/>
<dbReference type="AlphaFoldDB" id="A0A6P8NSN3"/>
<reference evidence="2" key="1">
    <citation type="submission" date="2025-08" db="UniProtKB">
        <authorList>
            <consortium name="RefSeq"/>
        </authorList>
    </citation>
    <scope>IDENTIFICATION</scope>
</reference>
<dbReference type="PANTHER" id="PTHR46723:SF1">
    <property type="entry name" value="LEUCINE-RICH REPEAT AND IQ DOMAIN-CONTAINING PROTEIN 3"/>
    <property type="match status" value="1"/>
</dbReference>
<proteinExistence type="predicted"/>
<dbReference type="InterPro" id="IPR032675">
    <property type="entry name" value="LRR_dom_sf"/>
</dbReference>
<dbReference type="PANTHER" id="PTHR46723">
    <property type="entry name" value="LEUCINE-RICH REPEAT AND IQ DOMAIN-CONTAINING PROTEIN 3"/>
    <property type="match status" value="1"/>
</dbReference>
<dbReference type="InParanoid" id="A0A6P8NSN3"/>
<evidence type="ECO:0000313" key="2">
    <source>
        <dbReference type="RefSeq" id="XP_033771860.1"/>
    </source>
</evidence>
<dbReference type="FunCoup" id="A0A6P8NSN3">
    <property type="interactions" value="13"/>
</dbReference>
<accession>A0A6P8NSN3</accession>
<protein>
    <submittedName>
        <fullName evidence="2">Leucine-rich repeat and IQ domain-containing protein 3</fullName>
    </submittedName>
</protein>
<dbReference type="Gene3D" id="3.80.10.10">
    <property type="entry name" value="Ribonuclease Inhibitor"/>
    <property type="match status" value="1"/>
</dbReference>
<dbReference type="RefSeq" id="XP_033771860.1">
    <property type="nucleotide sequence ID" value="XM_033915969.1"/>
</dbReference>
<dbReference type="OrthoDB" id="676979at2759"/>
<evidence type="ECO:0000313" key="1">
    <source>
        <dbReference type="Proteomes" id="UP000515159"/>
    </source>
</evidence>
<gene>
    <name evidence="2" type="primary">LRRIQ3</name>
</gene>
<dbReference type="InterPro" id="IPR001611">
    <property type="entry name" value="Leu-rich_rpt"/>
</dbReference>
<dbReference type="InterPro" id="IPR052859">
    <property type="entry name" value="LRR-IQ_domain_protein"/>
</dbReference>
<organism evidence="1 2">
    <name type="scientific">Geotrypetes seraphini</name>
    <name type="common">Gaboon caecilian</name>
    <name type="synonym">Caecilia seraphini</name>
    <dbReference type="NCBI Taxonomy" id="260995"/>
    <lineage>
        <taxon>Eukaryota</taxon>
        <taxon>Metazoa</taxon>
        <taxon>Chordata</taxon>
        <taxon>Craniata</taxon>
        <taxon>Vertebrata</taxon>
        <taxon>Euteleostomi</taxon>
        <taxon>Amphibia</taxon>
        <taxon>Gymnophiona</taxon>
        <taxon>Geotrypetes</taxon>
    </lineage>
</organism>
<dbReference type="SUPFAM" id="SSF52058">
    <property type="entry name" value="L domain-like"/>
    <property type="match status" value="1"/>
</dbReference>